<feature type="region of interest" description="Disordered" evidence="1">
    <location>
        <begin position="528"/>
        <end position="581"/>
    </location>
</feature>
<accession>A0ABQ8X6G7</accession>
<reference evidence="3" key="1">
    <citation type="submission" date="2022-08" db="EMBL/GenBank/DDBJ databases">
        <title>Novel sulfate-reducing endosymbionts in the free-living metamonad Anaeramoeba.</title>
        <authorList>
            <person name="Jerlstrom-Hultqvist J."/>
            <person name="Cepicka I."/>
            <person name="Gallot-Lavallee L."/>
            <person name="Salas-Leiva D."/>
            <person name="Curtis B.A."/>
            <person name="Zahonova K."/>
            <person name="Pipaliya S."/>
            <person name="Dacks J."/>
            <person name="Roger A.J."/>
        </authorList>
    </citation>
    <scope>NUCLEOTIDE SEQUENCE</scope>
    <source>
        <strain evidence="3">Schooner1</strain>
    </source>
</reference>
<dbReference type="EMBL" id="JAOAOG010000337">
    <property type="protein sequence ID" value="KAJ6227238.1"/>
    <property type="molecule type" value="Genomic_DNA"/>
</dbReference>
<name>A0ABQ8X6G7_9EUKA</name>
<feature type="region of interest" description="Disordered" evidence="1">
    <location>
        <begin position="288"/>
        <end position="331"/>
    </location>
</feature>
<feature type="domain" description="Myb-like" evidence="2">
    <location>
        <begin position="567"/>
        <end position="621"/>
    </location>
</feature>
<feature type="compositionally biased region" description="Basic and acidic residues" evidence="1">
    <location>
        <begin position="306"/>
        <end position="330"/>
    </location>
</feature>
<dbReference type="PROSITE" id="PS50090">
    <property type="entry name" value="MYB_LIKE"/>
    <property type="match status" value="1"/>
</dbReference>
<dbReference type="SUPFAM" id="SSF46689">
    <property type="entry name" value="Homeodomain-like"/>
    <property type="match status" value="1"/>
</dbReference>
<protein>
    <recommendedName>
        <fullName evidence="2">Myb-like domain-containing protein</fullName>
    </recommendedName>
</protein>
<evidence type="ECO:0000313" key="4">
    <source>
        <dbReference type="Proteomes" id="UP001150062"/>
    </source>
</evidence>
<organism evidence="3 4">
    <name type="scientific">Anaeramoeba flamelloides</name>
    <dbReference type="NCBI Taxonomy" id="1746091"/>
    <lineage>
        <taxon>Eukaryota</taxon>
        <taxon>Metamonada</taxon>
        <taxon>Anaeramoebidae</taxon>
        <taxon>Anaeramoeba</taxon>
    </lineage>
</organism>
<dbReference type="Gene3D" id="1.10.10.60">
    <property type="entry name" value="Homeodomain-like"/>
    <property type="match status" value="1"/>
</dbReference>
<evidence type="ECO:0000313" key="3">
    <source>
        <dbReference type="EMBL" id="KAJ6227238.1"/>
    </source>
</evidence>
<sequence length="637" mass="75319">MNDPLYSSMLIEFCCVLEMDQELTHILQTLTYDPFRNLFVPAQTKKILALFQISRLTKNSKFNKIKNQLAFLDNVEQLILIYEYYLLKFLLEKKKGLSTKKKRIKKVYDKLLPEQIDLSIERSSQENVTNKHQTEKLIRKSKKEVSSFIKHPTKKAFPKKKKKTLKEKFLKIKRNSLNELKKFKQITLIKGQQNLYELTKTEFLDTIVNHNLTDQKNPNLIEKSVNRDEDLDLKIFNNSQNKKTTPLIGDLKSIRTEQDRESSLIYSFDPEKNSQLTDFETQRSQAGIDNFHKDNNNDNINNINNRNEENGQENEKGNAHENTHNYRNKDNSIQNLNEGISLGNDFLIGDPDLSSTQQNPRIRKNIESNFFGNKKKRTNDGQLKQNNLVSTKFYSNLNQQEIFNVNNFNDQKNNLNNNYNYLDINIEKELNEGNDKSNENENDLDIGSEYDEYLEYDKNKENYGNQNNILRKVNQNTTEQNIGFIPLSASHSMYSDDTDSIPSKIPIFEMPHFAKYKTFKEIEEEIKQKEKKKLSKRKKNRQKKSRNSKNSKRRRNRKRSSSDHKKSKNSQKGKWNKHDISKLKKAVKLFGKDNWSNISKNTIFKAEKTQNEIQEMWKQIKRKKKKKKSKRSRKRNR</sequence>
<evidence type="ECO:0000259" key="2">
    <source>
        <dbReference type="PROSITE" id="PS50090"/>
    </source>
</evidence>
<gene>
    <name evidence="3" type="ORF">M0813_10146</name>
</gene>
<keyword evidence="4" id="KW-1185">Reference proteome</keyword>
<feature type="compositionally biased region" description="Basic residues" evidence="1">
    <location>
        <begin position="529"/>
        <end position="575"/>
    </location>
</feature>
<dbReference type="CDD" id="cd00167">
    <property type="entry name" value="SANT"/>
    <property type="match status" value="1"/>
</dbReference>
<evidence type="ECO:0000256" key="1">
    <source>
        <dbReference type="SAM" id="MobiDB-lite"/>
    </source>
</evidence>
<dbReference type="SMART" id="SM00717">
    <property type="entry name" value="SANT"/>
    <property type="match status" value="1"/>
</dbReference>
<proteinExistence type="predicted"/>
<dbReference type="InterPro" id="IPR001005">
    <property type="entry name" value="SANT/Myb"/>
</dbReference>
<dbReference type="InterPro" id="IPR009057">
    <property type="entry name" value="Homeodomain-like_sf"/>
</dbReference>
<dbReference type="Proteomes" id="UP001150062">
    <property type="component" value="Unassembled WGS sequence"/>
</dbReference>
<comment type="caution">
    <text evidence="3">The sequence shown here is derived from an EMBL/GenBank/DDBJ whole genome shotgun (WGS) entry which is preliminary data.</text>
</comment>